<name>A0A2Z3KN21_LACLL</name>
<evidence type="ECO:0000313" key="1">
    <source>
        <dbReference type="EMBL" id="AWN65773.1"/>
    </source>
</evidence>
<dbReference type="InterPro" id="IPR009376">
    <property type="entry name" value="DUF1031"/>
</dbReference>
<proteinExistence type="predicted"/>
<reference evidence="1 2" key="1">
    <citation type="submission" date="2018-03" db="EMBL/GenBank/DDBJ databases">
        <title>Genome sequence of Lactococcus lactis strain 14B4 from almond drupe.</title>
        <authorList>
            <person name="Tran T.D."/>
            <person name="McGarvey J.A."/>
            <person name="Huynh S."/>
            <person name="Parker C.T."/>
        </authorList>
    </citation>
    <scope>NUCLEOTIDE SEQUENCE [LARGE SCALE GENOMIC DNA]</scope>
    <source>
        <strain evidence="1 2">14B4</strain>
    </source>
</reference>
<sequence length="84" mass="9805">MTAFNTIVLFELYEIAKQGFLSEKKTNVWIDDKAQTKGEKHNKQVLIQAYQDICWLYNNGRPMSYFGLFKILSAKIKKTITVIE</sequence>
<accession>A0A2Z3KN21</accession>
<protein>
    <submittedName>
        <fullName evidence="1">Uncharacterized protein</fullName>
    </submittedName>
</protein>
<dbReference type="Proteomes" id="UP000245919">
    <property type="component" value="Chromosome"/>
</dbReference>
<dbReference type="RefSeq" id="WP_109990900.1">
    <property type="nucleotide sequence ID" value="NZ_CP028160.1"/>
</dbReference>
<dbReference type="AlphaFoldDB" id="A0A2Z3KN21"/>
<gene>
    <name evidence="1" type="ORF">LL14B4_06110</name>
</gene>
<dbReference type="EMBL" id="CP028160">
    <property type="protein sequence ID" value="AWN65773.1"/>
    <property type="molecule type" value="Genomic_DNA"/>
</dbReference>
<evidence type="ECO:0000313" key="2">
    <source>
        <dbReference type="Proteomes" id="UP000245919"/>
    </source>
</evidence>
<dbReference type="Pfam" id="PF06275">
    <property type="entry name" value="DUF1031"/>
    <property type="match status" value="1"/>
</dbReference>
<dbReference type="GeneID" id="89633358"/>
<organism evidence="1 2">
    <name type="scientific">Lactococcus lactis subsp. lactis</name>
    <name type="common">Streptococcus lactis</name>
    <dbReference type="NCBI Taxonomy" id="1360"/>
    <lineage>
        <taxon>Bacteria</taxon>
        <taxon>Bacillati</taxon>
        <taxon>Bacillota</taxon>
        <taxon>Bacilli</taxon>
        <taxon>Lactobacillales</taxon>
        <taxon>Streptococcaceae</taxon>
        <taxon>Lactococcus</taxon>
    </lineage>
</organism>